<protein>
    <submittedName>
        <fullName evidence="4">Pentatricopeptide repeat-containing protein At5g39350</fullName>
    </submittedName>
</protein>
<dbReference type="Pfam" id="PF20431">
    <property type="entry name" value="E_motif"/>
    <property type="match status" value="1"/>
</dbReference>
<evidence type="ECO:0000256" key="1">
    <source>
        <dbReference type="ARBA" id="ARBA00022737"/>
    </source>
</evidence>
<feature type="repeat" description="PPR" evidence="2">
    <location>
        <begin position="592"/>
        <end position="626"/>
    </location>
</feature>
<dbReference type="OrthoDB" id="185373at2759"/>
<keyword evidence="3" id="KW-1185">Reference proteome</keyword>
<dbReference type="PROSITE" id="PS51375">
    <property type="entry name" value="PPR"/>
    <property type="match status" value="7"/>
</dbReference>
<dbReference type="Gene3D" id="1.25.40.10">
    <property type="entry name" value="Tetratricopeptide repeat domain"/>
    <property type="match status" value="4"/>
</dbReference>
<evidence type="ECO:0000313" key="4">
    <source>
        <dbReference type="RefSeq" id="XP_021859936.1"/>
    </source>
</evidence>
<reference evidence="4" key="2">
    <citation type="submission" date="2025-08" db="UniProtKB">
        <authorList>
            <consortium name="RefSeq"/>
        </authorList>
    </citation>
    <scope>IDENTIFICATION</scope>
    <source>
        <tissue evidence="4">Leaf</tissue>
    </source>
</reference>
<dbReference type="PANTHER" id="PTHR47926:SF347">
    <property type="entry name" value="PENTATRICOPEPTIDE REPEAT-CONTAINING PROTEIN"/>
    <property type="match status" value="1"/>
</dbReference>
<accession>A0A9R0J2T5</accession>
<feature type="repeat" description="PPR" evidence="2">
    <location>
        <begin position="186"/>
        <end position="220"/>
    </location>
</feature>
<dbReference type="Pfam" id="PF13041">
    <property type="entry name" value="PPR_2"/>
    <property type="match status" value="2"/>
</dbReference>
<proteinExistence type="predicted"/>
<dbReference type="GO" id="GO:0009451">
    <property type="term" value="P:RNA modification"/>
    <property type="evidence" value="ECO:0007669"/>
    <property type="project" value="InterPro"/>
</dbReference>
<name>A0A9R0J2T5_SPIOL</name>
<dbReference type="InterPro" id="IPR011990">
    <property type="entry name" value="TPR-like_helical_dom_sf"/>
</dbReference>
<dbReference type="FunFam" id="1.25.40.10:FF:000682">
    <property type="entry name" value="Pentatricopeptide repeat-containing protein At3g16610"/>
    <property type="match status" value="1"/>
</dbReference>
<dbReference type="AlphaFoldDB" id="A0A9R0J2T5"/>
<dbReference type="GeneID" id="110799044"/>
<feature type="repeat" description="PPR" evidence="2">
    <location>
        <begin position="85"/>
        <end position="119"/>
    </location>
</feature>
<feature type="repeat" description="PPR" evidence="2">
    <location>
        <begin position="490"/>
        <end position="525"/>
    </location>
</feature>
<dbReference type="InterPro" id="IPR002885">
    <property type="entry name" value="PPR_rpt"/>
</dbReference>
<dbReference type="SUPFAM" id="SSF48452">
    <property type="entry name" value="TPR-like"/>
    <property type="match status" value="1"/>
</dbReference>
<reference evidence="3" key="1">
    <citation type="journal article" date="2021" name="Nat. Commun.">
        <title>Genomic analyses provide insights into spinach domestication and the genetic basis of agronomic traits.</title>
        <authorList>
            <person name="Cai X."/>
            <person name="Sun X."/>
            <person name="Xu C."/>
            <person name="Sun H."/>
            <person name="Wang X."/>
            <person name="Ge C."/>
            <person name="Zhang Z."/>
            <person name="Wang Q."/>
            <person name="Fei Z."/>
            <person name="Jiao C."/>
            <person name="Wang Q."/>
        </authorList>
    </citation>
    <scope>NUCLEOTIDE SEQUENCE [LARGE SCALE GENOMIC DNA]</scope>
    <source>
        <strain evidence="3">cv. Varoflay</strain>
    </source>
</reference>
<sequence length="637" mass="71182">MRTWLIRRQFSSLSTTNLSSSQLTRLLQHCSNSRALAQAKQTHLQIIQSALHQNPFVITKLVQSYAECNHWGYAQKLFDELPEPNVFAWTSLLAFHSRNGLFIQCLQLYGVMRFKGVLPDQYIFPKILRSCAQLSEIKTGAMIHKEVIVYGVELNLQVCNGLIDMYSKCGEVESANRVFDNMAVRDLLSWNAMISGYAANGFLELALELFGSMKLMSIEPDLVTLNTVMDAYCRIGLCDEALKLFGKILQPSVVSWTTLISGYSRVGNHVASMGMFRNMVKFMVDKPDLDALSSAMVSCRYLRALRNGQEIHAYGMKTHSHSHLQFYNSCGPALLTMYSNCSRVHDMRTVFELMDKLDVVTWNAMILGLVDLEMGFSALETFSLMHMVGVKNDQTTITTILPVCDLNSGKQVHAYILRNNLEVLVPVLNALICMYCKRGSVSSAHLIFSNMTWKDLVSYNTMIGGFAMHGKGDSALQILKEMISSGYSPNSVTLTSILSACNHSGLIKEGVEVYYTMIRDFGLVPKMDHFACLVDMLARAGQLNEAIDVAAKMPIVPDKHIWGTLLAAGQVQQNLEVAKLAAEKLVSLEPENAGHYVTLSNIYTDDGRWDDAMRVRRLMESRGLMKLKGSSWIEGGN</sequence>
<gene>
    <name evidence="4" type="primary">LOC110799044</name>
</gene>
<organism evidence="3 4">
    <name type="scientific">Spinacia oleracea</name>
    <name type="common">Spinach</name>
    <dbReference type="NCBI Taxonomy" id="3562"/>
    <lineage>
        <taxon>Eukaryota</taxon>
        <taxon>Viridiplantae</taxon>
        <taxon>Streptophyta</taxon>
        <taxon>Embryophyta</taxon>
        <taxon>Tracheophyta</taxon>
        <taxon>Spermatophyta</taxon>
        <taxon>Magnoliopsida</taxon>
        <taxon>eudicotyledons</taxon>
        <taxon>Gunneridae</taxon>
        <taxon>Pentapetalae</taxon>
        <taxon>Caryophyllales</taxon>
        <taxon>Chenopodiaceae</taxon>
        <taxon>Chenopodioideae</taxon>
        <taxon>Anserineae</taxon>
        <taxon>Spinacia</taxon>
    </lineage>
</organism>
<dbReference type="PANTHER" id="PTHR47926">
    <property type="entry name" value="PENTATRICOPEPTIDE REPEAT-CONTAINING PROTEIN"/>
    <property type="match status" value="1"/>
</dbReference>
<evidence type="ECO:0000256" key="2">
    <source>
        <dbReference type="PROSITE-ProRule" id="PRU00708"/>
    </source>
</evidence>
<dbReference type="RefSeq" id="XP_021859936.1">
    <property type="nucleotide sequence ID" value="XM_022004244.1"/>
</dbReference>
<dbReference type="FunFam" id="1.25.40.10:FF:000090">
    <property type="entry name" value="Pentatricopeptide repeat-containing protein, chloroplastic"/>
    <property type="match status" value="1"/>
</dbReference>
<dbReference type="Pfam" id="PF01535">
    <property type="entry name" value="PPR"/>
    <property type="match status" value="5"/>
</dbReference>
<dbReference type="NCBIfam" id="TIGR00756">
    <property type="entry name" value="PPR"/>
    <property type="match status" value="5"/>
</dbReference>
<feature type="repeat" description="PPR" evidence="2">
    <location>
        <begin position="221"/>
        <end position="255"/>
    </location>
</feature>
<evidence type="ECO:0000313" key="3">
    <source>
        <dbReference type="Proteomes" id="UP000813463"/>
    </source>
</evidence>
<dbReference type="Proteomes" id="UP000813463">
    <property type="component" value="Chromosome 3"/>
</dbReference>
<dbReference type="GO" id="GO:0003723">
    <property type="term" value="F:RNA binding"/>
    <property type="evidence" value="ECO:0007669"/>
    <property type="project" value="InterPro"/>
</dbReference>
<dbReference type="InterPro" id="IPR046960">
    <property type="entry name" value="PPR_At4g14850-like_plant"/>
</dbReference>
<dbReference type="KEGG" id="soe:110799044"/>
<feature type="repeat" description="PPR" evidence="2">
    <location>
        <begin position="455"/>
        <end position="489"/>
    </location>
</feature>
<dbReference type="InterPro" id="IPR046848">
    <property type="entry name" value="E_motif"/>
</dbReference>
<keyword evidence="1" id="KW-0677">Repeat</keyword>
<feature type="repeat" description="PPR" evidence="2">
    <location>
        <begin position="155"/>
        <end position="185"/>
    </location>
</feature>